<feature type="compositionally biased region" description="Basic and acidic residues" evidence="1">
    <location>
        <begin position="81"/>
        <end position="96"/>
    </location>
</feature>
<organism evidence="2 3">
    <name type="scientific">Lentithecium fluviatile CBS 122367</name>
    <dbReference type="NCBI Taxonomy" id="1168545"/>
    <lineage>
        <taxon>Eukaryota</taxon>
        <taxon>Fungi</taxon>
        <taxon>Dikarya</taxon>
        <taxon>Ascomycota</taxon>
        <taxon>Pezizomycotina</taxon>
        <taxon>Dothideomycetes</taxon>
        <taxon>Pleosporomycetidae</taxon>
        <taxon>Pleosporales</taxon>
        <taxon>Massarineae</taxon>
        <taxon>Lentitheciaceae</taxon>
        <taxon>Lentithecium</taxon>
    </lineage>
</organism>
<gene>
    <name evidence="2" type="ORF">K458DRAFT_384644</name>
</gene>
<dbReference type="Proteomes" id="UP000799291">
    <property type="component" value="Unassembled WGS sequence"/>
</dbReference>
<evidence type="ECO:0000313" key="3">
    <source>
        <dbReference type="Proteomes" id="UP000799291"/>
    </source>
</evidence>
<accession>A0A6G1JDE0</accession>
<evidence type="ECO:0000313" key="2">
    <source>
        <dbReference type="EMBL" id="KAF2688458.1"/>
    </source>
</evidence>
<proteinExistence type="predicted"/>
<name>A0A6G1JDE0_9PLEO</name>
<dbReference type="AlphaFoldDB" id="A0A6G1JDE0"/>
<reference evidence="2" key="1">
    <citation type="journal article" date="2020" name="Stud. Mycol.">
        <title>101 Dothideomycetes genomes: a test case for predicting lifestyles and emergence of pathogens.</title>
        <authorList>
            <person name="Haridas S."/>
            <person name="Albert R."/>
            <person name="Binder M."/>
            <person name="Bloem J."/>
            <person name="Labutti K."/>
            <person name="Salamov A."/>
            <person name="Andreopoulos B."/>
            <person name="Baker S."/>
            <person name="Barry K."/>
            <person name="Bills G."/>
            <person name="Bluhm B."/>
            <person name="Cannon C."/>
            <person name="Castanera R."/>
            <person name="Culley D."/>
            <person name="Daum C."/>
            <person name="Ezra D."/>
            <person name="Gonzalez J."/>
            <person name="Henrissat B."/>
            <person name="Kuo A."/>
            <person name="Liang C."/>
            <person name="Lipzen A."/>
            <person name="Lutzoni F."/>
            <person name="Magnuson J."/>
            <person name="Mondo S."/>
            <person name="Nolan M."/>
            <person name="Ohm R."/>
            <person name="Pangilinan J."/>
            <person name="Park H.-J."/>
            <person name="Ramirez L."/>
            <person name="Alfaro M."/>
            <person name="Sun H."/>
            <person name="Tritt A."/>
            <person name="Yoshinaga Y."/>
            <person name="Zwiers L.-H."/>
            <person name="Turgeon B."/>
            <person name="Goodwin S."/>
            <person name="Spatafora J."/>
            <person name="Crous P."/>
            <person name="Grigoriev I."/>
        </authorList>
    </citation>
    <scope>NUCLEOTIDE SEQUENCE</scope>
    <source>
        <strain evidence="2">CBS 122367</strain>
    </source>
</reference>
<sequence>MSEDALITTRRKLETSLSQQHRQILEARARAVATIFNLCIRICQSYMPKTFMKPPRPIPAFVKRLAAIMAPPLRPDFSMRPNDKEREPQGHVNGDMKLKASLPDLSMRPNDNECESPGLYNTLLKLPNELLDIVAKHLAGDCDLLMYASVISSSKGVVKRPGSQHSLQWALLDHFNEIHEMTVSGLLRLLIYFTSRKEPPELVTEIKAHGEKVETLTIYCTRCEVTSCQHLTMPPSRTVHCHWLQRLPYPSESEYELVMKDIYPNNNHDQTRALIRDINDGDDRAISKLLLFLLPNLKTLIIR</sequence>
<feature type="region of interest" description="Disordered" evidence="1">
    <location>
        <begin position="76"/>
        <end position="96"/>
    </location>
</feature>
<evidence type="ECO:0000256" key="1">
    <source>
        <dbReference type="SAM" id="MobiDB-lite"/>
    </source>
</evidence>
<dbReference type="EMBL" id="MU005573">
    <property type="protein sequence ID" value="KAF2688458.1"/>
    <property type="molecule type" value="Genomic_DNA"/>
</dbReference>
<keyword evidence="3" id="KW-1185">Reference proteome</keyword>
<protein>
    <submittedName>
        <fullName evidence="2">Uncharacterized protein</fullName>
    </submittedName>
</protein>